<feature type="compositionally biased region" description="Basic and acidic residues" evidence="1">
    <location>
        <begin position="732"/>
        <end position="750"/>
    </location>
</feature>
<proteinExistence type="predicted"/>
<feature type="region of interest" description="Disordered" evidence="1">
    <location>
        <begin position="1"/>
        <end position="21"/>
    </location>
</feature>
<accession>A0AAW0Q7N8</accession>
<feature type="compositionally biased region" description="Gly residues" evidence="1">
    <location>
        <begin position="597"/>
        <end position="611"/>
    </location>
</feature>
<evidence type="ECO:0000256" key="1">
    <source>
        <dbReference type="SAM" id="MobiDB-lite"/>
    </source>
</evidence>
<dbReference type="Pfam" id="PF12224">
    <property type="entry name" value="Amidoligase_2"/>
    <property type="match status" value="1"/>
</dbReference>
<feature type="compositionally biased region" description="Pro residues" evidence="1">
    <location>
        <begin position="684"/>
        <end position="698"/>
    </location>
</feature>
<dbReference type="PANTHER" id="PTHR36847:SF1">
    <property type="entry name" value="AMIDOLIGASE ENZYME"/>
    <property type="match status" value="1"/>
</dbReference>
<feature type="compositionally biased region" description="Low complexity" evidence="1">
    <location>
        <begin position="632"/>
        <end position="643"/>
    </location>
</feature>
<reference evidence="2 3" key="1">
    <citation type="submission" date="2023-01" db="EMBL/GenBank/DDBJ databases">
        <title>Analysis of 21 Apiospora genomes using comparative genomics revels a genus with tremendous synthesis potential of carbohydrate active enzymes and secondary metabolites.</title>
        <authorList>
            <person name="Sorensen T."/>
        </authorList>
    </citation>
    <scope>NUCLEOTIDE SEQUENCE [LARGE SCALE GENOMIC DNA]</scope>
    <source>
        <strain evidence="2 3">CBS 117206</strain>
    </source>
</reference>
<organism evidence="2 3">
    <name type="scientific">Apiospora kogelbergensis</name>
    <dbReference type="NCBI Taxonomy" id="1337665"/>
    <lineage>
        <taxon>Eukaryota</taxon>
        <taxon>Fungi</taxon>
        <taxon>Dikarya</taxon>
        <taxon>Ascomycota</taxon>
        <taxon>Pezizomycotina</taxon>
        <taxon>Sordariomycetes</taxon>
        <taxon>Xylariomycetidae</taxon>
        <taxon>Amphisphaeriales</taxon>
        <taxon>Apiosporaceae</taxon>
        <taxon>Apiospora</taxon>
    </lineage>
</organism>
<feature type="compositionally biased region" description="Polar residues" evidence="1">
    <location>
        <begin position="759"/>
        <end position="772"/>
    </location>
</feature>
<keyword evidence="3" id="KW-1185">Reference proteome</keyword>
<dbReference type="EMBL" id="JAQQWP010000011">
    <property type="protein sequence ID" value="KAK8095953.1"/>
    <property type="molecule type" value="Genomic_DNA"/>
</dbReference>
<protein>
    <recommendedName>
        <fullName evidence="4">Amidoligase enzyme</fullName>
    </recommendedName>
</protein>
<feature type="compositionally biased region" description="Low complexity" evidence="1">
    <location>
        <begin position="616"/>
        <end position="625"/>
    </location>
</feature>
<dbReference type="InterPro" id="IPR022025">
    <property type="entry name" value="Amidoligase_2"/>
</dbReference>
<feature type="compositionally biased region" description="Basic and acidic residues" evidence="1">
    <location>
        <begin position="353"/>
        <end position="362"/>
    </location>
</feature>
<evidence type="ECO:0000313" key="2">
    <source>
        <dbReference type="EMBL" id="KAK8095953.1"/>
    </source>
</evidence>
<dbReference type="PANTHER" id="PTHR36847">
    <property type="entry name" value="AMIDOLIGASE ENZYME"/>
    <property type="match status" value="1"/>
</dbReference>
<sequence>MQSEVEDHSPGKGTPDLPVPKPLSYGVEIEGLVHYIIEDEKDPLGHIEGLPEPIRVPDSSDPDIDDGFIIDYVGDHCREMMLKTLKDHNFPVEGMKITCGKPRSTEDYVAHERIKDASNWVIKTDSSVHGPDNTECKFIDFELNTSVESDSPESLKVLQFALNCLLQRYRLLVNDSCGLHVHVGNEAAMFSLNNLKRISALCWSAENLVHTIHPTWRQLNNFCIPLRTASKLGRGVKNPFLAHNDSHNPQTSRYTGGDVRFGERDTLWRETHSHDDTVRSYLKSRELKNDFAPWLDDEAPFDIQENSAKYKAFADRFEGPKQDKPPIPSYAFTIPDELSGSSPVSSAPSSRPDSPETSRNGDQESLEPQVMLTQQQLASRVAPLPKDRNFKPLATRRFTTRPRCMGSEVTDEDTEKWRQMLTHGENYVDMTMRKPAHLLDGVVRLLEAETSCEIAALLVTDRLYSKTNYYFGMYDCAVGNLLERHTVEFRQAESSLDPAWVTTWVKICIGMIKFAINAPADVFMQVVTNCDLAERDRGSYDVVDLLGDMGLFAEANAVAERMWQNREEWCLVYNDDEGNPDDEGGGSDEDHPSNPGNSGGGDGGGSGGDGSDPGDDSGSPGGNNPEPEDNNDNSGPDNNNTNDTEPRDPKQESENPEDEEPSQENPETGVDQPDETETEKPEPIPDPASAPAPDPAPDPVQEGNTEGGKLGVPETGEPPDVPDPGSEDNSDSSEKSIDEIDKIDGLHEIDGDSDDTAKANATASTDPQEPSTPTEPPRIPSTVFPIQPPVRPASVTGGDVGFGLHKNPSFFQPRPNSRGPSQPDEGKQGGNTGEEEGTQPP</sequence>
<name>A0AAW0Q7N8_9PEZI</name>
<feature type="region of interest" description="Disordered" evidence="1">
    <location>
        <begin position="573"/>
        <end position="841"/>
    </location>
</feature>
<feature type="compositionally biased region" description="Acidic residues" evidence="1">
    <location>
        <begin position="574"/>
        <end position="587"/>
    </location>
</feature>
<dbReference type="Proteomes" id="UP001392437">
    <property type="component" value="Unassembled WGS sequence"/>
</dbReference>
<feature type="region of interest" description="Disordered" evidence="1">
    <location>
        <begin position="318"/>
        <end position="368"/>
    </location>
</feature>
<evidence type="ECO:0000313" key="3">
    <source>
        <dbReference type="Proteomes" id="UP001392437"/>
    </source>
</evidence>
<evidence type="ECO:0008006" key="4">
    <source>
        <dbReference type="Google" id="ProtNLM"/>
    </source>
</evidence>
<feature type="compositionally biased region" description="Basic and acidic residues" evidence="1">
    <location>
        <begin position="644"/>
        <end position="653"/>
    </location>
</feature>
<feature type="compositionally biased region" description="Basic and acidic residues" evidence="1">
    <location>
        <begin position="1"/>
        <end position="10"/>
    </location>
</feature>
<gene>
    <name evidence="2" type="ORF">PG999_013975</name>
</gene>
<feature type="compositionally biased region" description="Low complexity" evidence="1">
    <location>
        <begin position="339"/>
        <end position="352"/>
    </location>
</feature>
<comment type="caution">
    <text evidence="2">The sequence shown here is derived from an EMBL/GenBank/DDBJ whole genome shotgun (WGS) entry which is preliminary data.</text>
</comment>
<dbReference type="AlphaFoldDB" id="A0AAW0Q7N8"/>